<feature type="compositionally biased region" description="Basic and acidic residues" evidence="1">
    <location>
        <begin position="617"/>
        <end position="640"/>
    </location>
</feature>
<dbReference type="InterPro" id="IPR051678">
    <property type="entry name" value="AGP_Transferase"/>
</dbReference>
<evidence type="ECO:0000256" key="1">
    <source>
        <dbReference type="SAM" id="MobiDB-lite"/>
    </source>
</evidence>
<dbReference type="AlphaFoldDB" id="A0A4S9ACV5"/>
<evidence type="ECO:0008006" key="4">
    <source>
        <dbReference type="Google" id="ProtNLM"/>
    </source>
</evidence>
<feature type="compositionally biased region" description="Low complexity" evidence="1">
    <location>
        <begin position="156"/>
        <end position="173"/>
    </location>
</feature>
<feature type="region of interest" description="Disordered" evidence="1">
    <location>
        <begin position="615"/>
        <end position="640"/>
    </location>
</feature>
<dbReference type="PANTHER" id="PTHR21310:SF56">
    <property type="entry name" value="AMINOGLYCOSIDE PHOSPHOTRANSFERASE DOMAIN-CONTAINING PROTEIN"/>
    <property type="match status" value="1"/>
</dbReference>
<proteinExistence type="predicted"/>
<feature type="region of interest" description="Disordered" evidence="1">
    <location>
        <begin position="129"/>
        <end position="215"/>
    </location>
</feature>
<name>A0A4S9ACV5_AURPU</name>
<organism evidence="2 3">
    <name type="scientific">Aureobasidium pullulans</name>
    <name type="common">Black yeast</name>
    <name type="synonym">Pullularia pullulans</name>
    <dbReference type="NCBI Taxonomy" id="5580"/>
    <lineage>
        <taxon>Eukaryota</taxon>
        <taxon>Fungi</taxon>
        <taxon>Dikarya</taxon>
        <taxon>Ascomycota</taxon>
        <taxon>Pezizomycotina</taxon>
        <taxon>Dothideomycetes</taxon>
        <taxon>Dothideomycetidae</taxon>
        <taxon>Dothideales</taxon>
        <taxon>Saccotheciaceae</taxon>
        <taxon>Aureobasidium</taxon>
    </lineage>
</organism>
<sequence>MAENNATEPVPIEAVQEQHEAIITAATAATAAIDLDHSNEDNNDADDASQTSSAYAEENRQVFEEIWLPKITALSTELNAVFEDIKIRWSGASSRIFSLTLRNPPAGALWEDGTQAILRIRNRLHDEQSEFEEKADAEASQLRSGENPHIPESPVSATSNASASSGLSGSTLADESQEDIHEDGLNQGNPDESKSDDDSSSSQCSDITDQSDDLGRDRDEWQWERLDEALVLNLVEDSGILVPRVLAYDITSQNSLGFAYSIQTRAAGDSVQDHYRRRDFSLNDRHWIAGEMAELRVRLETIKFEEAGRLLANEDEEHSSAGKLPLNLSSRANISEKLSIWPFRQGTGWMHGRNRSGKSQASYQTLYGLMYGTVQNLIEYELGREHKGRESRIRRYLYIKDIINDMYTLGWFSEDIDASPGSALSYWHQSAEKTLVEKTDDPANPWRVTGFIGWDDSEALPVVLTRAPAAWLWHGFNDDKLDRDLVYYYQGDMDILPVEMPWLTTEDLAIKQRYEDVLVEKLYTPQYGENARARYLDDAYGRGRWLRRVFKFAREGLCRMLDYHRFNAFHQEWNNFMKDKNIQYKGLGIEDGSWPGLPDNGPRMYVPGIQYEPDATETEHEVSEAEESKTLETEKVTLEA</sequence>
<comment type="caution">
    <text evidence="2">The sequence shown here is derived from an EMBL/GenBank/DDBJ whole genome shotgun (WGS) entry which is preliminary data.</text>
</comment>
<reference evidence="2 3" key="1">
    <citation type="submission" date="2018-10" db="EMBL/GenBank/DDBJ databases">
        <title>Fifty Aureobasidium pullulans genomes reveal a recombining polyextremotolerant generalist.</title>
        <authorList>
            <person name="Gostincar C."/>
            <person name="Turk M."/>
            <person name="Zajc J."/>
            <person name="Gunde-Cimerman N."/>
        </authorList>
    </citation>
    <scope>NUCLEOTIDE SEQUENCE [LARGE SCALE GENOMIC DNA]</scope>
    <source>
        <strain evidence="2 3">EXF-10659</strain>
    </source>
</reference>
<dbReference type="EMBL" id="QZAO01000044">
    <property type="protein sequence ID" value="THW77220.1"/>
    <property type="molecule type" value="Genomic_DNA"/>
</dbReference>
<accession>A0A4S9ACV5</accession>
<protein>
    <recommendedName>
        <fullName evidence="4">Aminoglycoside phosphotransferase domain-containing protein</fullName>
    </recommendedName>
</protein>
<dbReference type="PANTHER" id="PTHR21310">
    <property type="entry name" value="AMINOGLYCOSIDE PHOSPHOTRANSFERASE-RELATED-RELATED"/>
    <property type="match status" value="1"/>
</dbReference>
<feature type="region of interest" description="Disordered" evidence="1">
    <location>
        <begin position="37"/>
        <end position="56"/>
    </location>
</feature>
<evidence type="ECO:0000313" key="3">
    <source>
        <dbReference type="Proteomes" id="UP000308802"/>
    </source>
</evidence>
<evidence type="ECO:0000313" key="2">
    <source>
        <dbReference type="EMBL" id="THW77220.1"/>
    </source>
</evidence>
<dbReference type="Proteomes" id="UP000308802">
    <property type="component" value="Unassembled WGS sequence"/>
</dbReference>
<gene>
    <name evidence="2" type="ORF">D6D19_02446</name>
</gene>